<sequence length="135" mass="14706">MVEREFTHASWAEFLAEGKLMGVRCRACGALSAVPRLVCPACRVEDLEWVELSGRGAVEGFTVIHVPPTPLAAAGYGRDRPYASAVVRLDEGPWITAQLVGVDPQRPESLRVGMRVRAEVVHQGEAVRLGFRPEG</sequence>
<dbReference type="Pfam" id="PF01796">
    <property type="entry name" value="OB_ChsH2_C"/>
    <property type="match status" value="1"/>
</dbReference>
<dbReference type="InterPro" id="IPR052513">
    <property type="entry name" value="Thioester_dehydratase-like"/>
</dbReference>
<organism evidence="3 4">
    <name type="scientific">Bipolaricaulis sibiricus</name>
    <dbReference type="NCBI Taxonomy" id="2501609"/>
    <lineage>
        <taxon>Bacteria</taxon>
        <taxon>Candidatus Bipolaricaulota</taxon>
        <taxon>Candidatus Bipolaricaulia</taxon>
        <taxon>Candidatus Bipolaricaulales</taxon>
        <taxon>Candidatus Bipolaricaulaceae</taxon>
        <taxon>Candidatus Bipolaricaulis</taxon>
    </lineage>
</organism>
<evidence type="ECO:0000313" key="4">
    <source>
        <dbReference type="Proteomes" id="UP000287233"/>
    </source>
</evidence>
<evidence type="ECO:0000313" key="3">
    <source>
        <dbReference type="EMBL" id="QAA76610.1"/>
    </source>
</evidence>
<dbReference type="PANTHER" id="PTHR34075">
    <property type="entry name" value="BLR3430 PROTEIN"/>
    <property type="match status" value="1"/>
</dbReference>
<protein>
    <recommendedName>
        <fullName evidence="5">DUF35 domain-containing protein</fullName>
    </recommendedName>
</protein>
<feature type="domain" description="ChsH2 rubredoxin-like zinc ribbon" evidence="2">
    <location>
        <begin position="14"/>
        <end position="48"/>
    </location>
</feature>
<evidence type="ECO:0000259" key="1">
    <source>
        <dbReference type="Pfam" id="PF01796"/>
    </source>
</evidence>
<dbReference type="Gene3D" id="6.10.30.10">
    <property type="match status" value="1"/>
</dbReference>
<dbReference type="Pfam" id="PF12172">
    <property type="entry name" value="zf-ChsH2"/>
    <property type="match status" value="1"/>
</dbReference>
<dbReference type="SUPFAM" id="SSF50249">
    <property type="entry name" value="Nucleic acid-binding proteins"/>
    <property type="match status" value="1"/>
</dbReference>
<dbReference type="AlphaFoldDB" id="A0A410FUN2"/>
<dbReference type="InterPro" id="IPR022002">
    <property type="entry name" value="ChsH2_Znr"/>
</dbReference>
<feature type="domain" description="ChsH2 C-terminal OB-fold" evidence="1">
    <location>
        <begin position="49"/>
        <end position="120"/>
    </location>
</feature>
<accession>A0A410FUN2</accession>
<proteinExistence type="predicted"/>
<evidence type="ECO:0000259" key="2">
    <source>
        <dbReference type="Pfam" id="PF12172"/>
    </source>
</evidence>
<gene>
    <name evidence="3" type="ORF">BIP78_0844</name>
</gene>
<evidence type="ECO:0008006" key="5">
    <source>
        <dbReference type="Google" id="ProtNLM"/>
    </source>
</evidence>
<reference evidence="4" key="1">
    <citation type="submission" date="2018-12" db="EMBL/GenBank/DDBJ databases">
        <title>Complete genome sequence of an uncultured bacterium of the candidate phylum Bipolaricaulota.</title>
        <authorList>
            <person name="Kadnikov V.V."/>
            <person name="Mardanov A.V."/>
            <person name="Beletsky A.V."/>
            <person name="Frank Y.A."/>
            <person name="Karnachuk O.V."/>
            <person name="Ravin N.V."/>
        </authorList>
    </citation>
    <scope>NUCLEOTIDE SEQUENCE [LARGE SCALE GENOMIC DNA]</scope>
</reference>
<dbReference type="Proteomes" id="UP000287233">
    <property type="component" value="Chromosome"/>
</dbReference>
<dbReference type="PANTHER" id="PTHR34075:SF5">
    <property type="entry name" value="BLR3430 PROTEIN"/>
    <property type="match status" value="1"/>
</dbReference>
<dbReference type="KEGG" id="bih:BIP78_0844"/>
<dbReference type="InterPro" id="IPR002878">
    <property type="entry name" value="ChsH2_C"/>
</dbReference>
<dbReference type="InterPro" id="IPR012340">
    <property type="entry name" value="NA-bd_OB-fold"/>
</dbReference>
<dbReference type="EMBL" id="CP034928">
    <property type="protein sequence ID" value="QAA76610.1"/>
    <property type="molecule type" value="Genomic_DNA"/>
</dbReference>
<name>A0A410FUN2_BIPS1</name>